<evidence type="ECO:0000256" key="1">
    <source>
        <dbReference type="SAM" id="SignalP"/>
    </source>
</evidence>
<keyword evidence="3" id="KW-1185">Reference proteome</keyword>
<keyword evidence="1" id="KW-0732">Signal</keyword>
<organism evidence="2 3">
    <name type="scientific">Myriangium duriaei CBS 260.36</name>
    <dbReference type="NCBI Taxonomy" id="1168546"/>
    <lineage>
        <taxon>Eukaryota</taxon>
        <taxon>Fungi</taxon>
        <taxon>Dikarya</taxon>
        <taxon>Ascomycota</taxon>
        <taxon>Pezizomycotina</taxon>
        <taxon>Dothideomycetes</taxon>
        <taxon>Dothideomycetidae</taxon>
        <taxon>Myriangiales</taxon>
        <taxon>Myriangiaceae</taxon>
        <taxon>Myriangium</taxon>
    </lineage>
</organism>
<evidence type="ECO:0000313" key="3">
    <source>
        <dbReference type="Proteomes" id="UP000799439"/>
    </source>
</evidence>
<feature type="chain" id="PRO_5040131125" evidence="1">
    <location>
        <begin position="21"/>
        <end position="105"/>
    </location>
</feature>
<dbReference type="EMBL" id="ML996084">
    <property type="protein sequence ID" value="KAF2153748.1"/>
    <property type="molecule type" value="Genomic_DNA"/>
</dbReference>
<dbReference type="Proteomes" id="UP000799439">
    <property type="component" value="Unassembled WGS sequence"/>
</dbReference>
<gene>
    <name evidence="2" type="ORF">K461DRAFT_292462</name>
</gene>
<sequence>MHFSTVLVSLAILLAGEVLCAKIAYVGRYLENQQLLKHIRSDTIPDNKVQIVLKGVKRWSQDDFNAKQADNGIITVYNVQYADSKGEAVSMVREIQSKVKRHIKD</sequence>
<reference evidence="2" key="1">
    <citation type="journal article" date="2020" name="Stud. Mycol.">
        <title>101 Dothideomycetes genomes: a test case for predicting lifestyles and emergence of pathogens.</title>
        <authorList>
            <person name="Haridas S."/>
            <person name="Albert R."/>
            <person name="Binder M."/>
            <person name="Bloem J."/>
            <person name="Labutti K."/>
            <person name="Salamov A."/>
            <person name="Andreopoulos B."/>
            <person name="Baker S."/>
            <person name="Barry K."/>
            <person name="Bills G."/>
            <person name="Bluhm B."/>
            <person name="Cannon C."/>
            <person name="Castanera R."/>
            <person name="Culley D."/>
            <person name="Daum C."/>
            <person name="Ezra D."/>
            <person name="Gonzalez J."/>
            <person name="Henrissat B."/>
            <person name="Kuo A."/>
            <person name="Liang C."/>
            <person name="Lipzen A."/>
            <person name="Lutzoni F."/>
            <person name="Magnuson J."/>
            <person name="Mondo S."/>
            <person name="Nolan M."/>
            <person name="Ohm R."/>
            <person name="Pangilinan J."/>
            <person name="Park H.-J."/>
            <person name="Ramirez L."/>
            <person name="Alfaro M."/>
            <person name="Sun H."/>
            <person name="Tritt A."/>
            <person name="Yoshinaga Y."/>
            <person name="Zwiers L.-H."/>
            <person name="Turgeon B."/>
            <person name="Goodwin S."/>
            <person name="Spatafora J."/>
            <person name="Crous P."/>
            <person name="Grigoriev I."/>
        </authorList>
    </citation>
    <scope>NUCLEOTIDE SEQUENCE</scope>
    <source>
        <strain evidence="2">CBS 260.36</strain>
    </source>
</reference>
<dbReference type="AlphaFoldDB" id="A0A9P4MI25"/>
<comment type="caution">
    <text evidence="2">The sequence shown here is derived from an EMBL/GenBank/DDBJ whole genome shotgun (WGS) entry which is preliminary data.</text>
</comment>
<proteinExistence type="predicted"/>
<dbReference type="OrthoDB" id="3533079at2759"/>
<protein>
    <submittedName>
        <fullName evidence="2">Uncharacterized protein</fullName>
    </submittedName>
</protein>
<feature type="signal peptide" evidence="1">
    <location>
        <begin position="1"/>
        <end position="20"/>
    </location>
</feature>
<accession>A0A9P4MI25</accession>
<name>A0A9P4MI25_9PEZI</name>
<evidence type="ECO:0000313" key="2">
    <source>
        <dbReference type="EMBL" id="KAF2153748.1"/>
    </source>
</evidence>